<name>A0ACC0VS86_9STRA</name>
<proteinExistence type="predicted"/>
<accession>A0ACC0VS86</accession>
<evidence type="ECO:0000313" key="2">
    <source>
        <dbReference type="Proteomes" id="UP001163321"/>
    </source>
</evidence>
<reference evidence="1 2" key="1">
    <citation type="journal article" date="2022" name="bioRxiv">
        <title>The genome of the oomycete Peronosclerospora sorghi, a cosmopolitan pathogen of maize and sorghum, is inflated with dispersed pseudogenes.</title>
        <authorList>
            <person name="Fletcher K."/>
            <person name="Martin F."/>
            <person name="Isakeit T."/>
            <person name="Cavanaugh K."/>
            <person name="Magill C."/>
            <person name="Michelmore R."/>
        </authorList>
    </citation>
    <scope>NUCLEOTIDE SEQUENCE [LARGE SCALE GENOMIC DNA]</scope>
    <source>
        <strain evidence="1">P6</strain>
    </source>
</reference>
<keyword evidence="2" id="KW-1185">Reference proteome</keyword>
<organism evidence="1 2">
    <name type="scientific">Peronosclerospora sorghi</name>
    <dbReference type="NCBI Taxonomy" id="230839"/>
    <lineage>
        <taxon>Eukaryota</taxon>
        <taxon>Sar</taxon>
        <taxon>Stramenopiles</taxon>
        <taxon>Oomycota</taxon>
        <taxon>Peronosporomycetes</taxon>
        <taxon>Peronosporales</taxon>
        <taxon>Peronosporaceae</taxon>
        <taxon>Peronosclerospora</taxon>
    </lineage>
</organism>
<evidence type="ECO:0000313" key="1">
    <source>
        <dbReference type="EMBL" id="KAI9908626.1"/>
    </source>
</evidence>
<gene>
    <name evidence="1" type="ORF">PsorP6_016108</name>
</gene>
<dbReference type="EMBL" id="CM047587">
    <property type="protein sequence ID" value="KAI9908626.1"/>
    <property type="molecule type" value="Genomic_DNA"/>
</dbReference>
<comment type="caution">
    <text evidence="1">The sequence shown here is derived from an EMBL/GenBank/DDBJ whole genome shotgun (WGS) entry which is preliminary data.</text>
</comment>
<dbReference type="Proteomes" id="UP001163321">
    <property type="component" value="Chromosome 8"/>
</dbReference>
<sequence>MKKILVSTALCGLAAEMSTASSFTRYPHVPLVLWSPRPIFAGSNTYLSSEMDESAVASMLKLVVTRDVGVDEEGVLGTREFTFEKAEVMCLFLVPSLTTEDMAQLSKGKISFVHEAVQTSASSVVIPHTTRTKPLLPELASANPHFVGSDDLDVFIASAQGKVLFSNAKTDLLVVQLPVAMSLSDVDATIGIATSNLNAAYSGKLDFGFTGNDVQLVKLPDPPSRRLVAKKQAKVKNNETQPKVVCEADYLVGYTAAGKAFCFTHRVNITPDIMAGLLFGFLFVVLAYIGLSVLHQIQTPQRYPSQGAPRGKEF</sequence>
<protein>
    <submittedName>
        <fullName evidence="1">Uncharacterized protein</fullName>
    </submittedName>
</protein>